<dbReference type="InterPro" id="IPR012674">
    <property type="entry name" value="Calycin"/>
</dbReference>
<dbReference type="AlphaFoldDB" id="A0AAU9U7Q6"/>
<dbReference type="EMBL" id="CAKOGL010000013">
    <property type="protein sequence ID" value="CAH2094008.1"/>
    <property type="molecule type" value="Genomic_DNA"/>
</dbReference>
<comment type="similarity">
    <text evidence="1">Belongs to the calycin superfamily. Fatty-acid binding protein (FABP) family.</text>
</comment>
<reference evidence="2" key="1">
    <citation type="submission" date="2022-03" db="EMBL/GenBank/DDBJ databases">
        <authorList>
            <person name="Tunstrom K."/>
        </authorList>
    </citation>
    <scope>NUCLEOTIDE SEQUENCE</scope>
</reference>
<sequence length="135" mass="15129">MAYLGKSYKFVKSENMDKLLEHFDVPADKIQALVNTKPTQKLEKSGDGYVLTTIESPTLTKELKFKEGVEFDEKITDDIVAKTTFSIAGDVVTQVQKFGDGRVVTIKRKYNGDELVVDITVSTWDGLAHRYYSAA</sequence>
<keyword evidence="3" id="KW-1185">Reference proteome</keyword>
<name>A0AAU9U7Q6_EUPED</name>
<dbReference type="Proteomes" id="UP001153954">
    <property type="component" value="Unassembled WGS sequence"/>
</dbReference>
<protein>
    <submittedName>
        <fullName evidence="2">Uncharacterized protein</fullName>
    </submittedName>
</protein>
<dbReference type="GO" id="GO:0008289">
    <property type="term" value="F:lipid binding"/>
    <property type="evidence" value="ECO:0007669"/>
    <property type="project" value="InterPro"/>
</dbReference>
<dbReference type="Gene3D" id="2.40.128.20">
    <property type="match status" value="1"/>
</dbReference>
<organism evidence="2 3">
    <name type="scientific">Euphydryas editha</name>
    <name type="common">Edith's checkerspot</name>
    <dbReference type="NCBI Taxonomy" id="104508"/>
    <lineage>
        <taxon>Eukaryota</taxon>
        <taxon>Metazoa</taxon>
        <taxon>Ecdysozoa</taxon>
        <taxon>Arthropoda</taxon>
        <taxon>Hexapoda</taxon>
        <taxon>Insecta</taxon>
        <taxon>Pterygota</taxon>
        <taxon>Neoptera</taxon>
        <taxon>Endopterygota</taxon>
        <taxon>Lepidoptera</taxon>
        <taxon>Glossata</taxon>
        <taxon>Ditrysia</taxon>
        <taxon>Papilionoidea</taxon>
        <taxon>Nymphalidae</taxon>
        <taxon>Nymphalinae</taxon>
        <taxon>Euphydryas</taxon>
    </lineage>
</organism>
<evidence type="ECO:0000313" key="3">
    <source>
        <dbReference type="Proteomes" id="UP001153954"/>
    </source>
</evidence>
<accession>A0AAU9U7Q6</accession>
<gene>
    <name evidence="2" type="ORF">EEDITHA_LOCUS9614</name>
</gene>
<evidence type="ECO:0000313" key="2">
    <source>
        <dbReference type="EMBL" id="CAH2094008.1"/>
    </source>
</evidence>
<proteinExistence type="inferred from homology"/>
<dbReference type="SUPFAM" id="SSF50814">
    <property type="entry name" value="Lipocalins"/>
    <property type="match status" value="1"/>
</dbReference>
<evidence type="ECO:0000256" key="1">
    <source>
        <dbReference type="ARBA" id="ARBA00008390"/>
    </source>
</evidence>
<dbReference type="PANTHER" id="PTHR11955">
    <property type="entry name" value="FATTY ACID BINDING PROTEIN"/>
    <property type="match status" value="1"/>
</dbReference>
<dbReference type="InterPro" id="IPR031259">
    <property type="entry name" value="ILBP"/>
</dbReference>
<comment type="caution">
    <text evidence="2">The sequence shown here is derived from an EMBL/GenBank/DDBJ whole genome shotgun (WGS) entry which is preliminary data.</text>
</comment>